<dbReference type="EMBL" id="UYJE01006278">
    <property type="protein sequence ID" value="VDI44567.1"/>
    <property type="molecule type" value="Genomic_DNA"/>
</dbReference>
<dbReference type="GO" id="GO:0030007">
    <property type="term" value="P:intracellular potassium ion homeostasis"/>
    <property type="evidence" value="ECO:0007669"/>
    <property type="project" value="TreeGrafter"/>
</dbReference>
<comment type="subcellular location">
    <subcellularLocation>
        <location evidence="1">Membrane</location>
        <topology evidence="1">Single-pass type II membrane protein</topology>
    </subcellularLocation>
</comment>
<keyword evidence="5 7" id="KW-1133">Transmembrane helix</keyword>
<dbReference type="GO" id="GO:0005890">
    <property type="term" value="C:sodium:potassium-exchanging ATPase complex"/>
    <property type="evidence" value="ECO:0007669"/>
    <property type="project" value="InterPro"/>
</dbReference>
<comment type="similarity">
    <text evidence="2">Belongs to the X(+)/potassium ATPases subunit beta family.</text>
</comment>
<keyword evidence="4" id="KW-0735">Signal-anchor</keyword>
<dbReference type="Proteomes" id="UP000596742">
    <property type="component" value="Unassembled WGS sequence"/>
</dbReference>
<evidence type="ECO:0000256" key="6">
    <source>
        <dbReference type="ARBA" id="ARBA00023136"/>
    </source>
</evidence>
<reference evidence="8" key="1">
    <citation type="submission" date="2018-11" db="EMBL/GenBank/DDBJ databases">
        <authorList>
            <person name="Alioto T."/>
            <person name="Alioto T."/>
        </authorList>
    </citation>
    <scope>NUCLEOTIDE SEQUENCE</scope>
</reference>
<protein>
    <submittedName>
        <fullName evidence="8">Sodium/potassium-transporting ATPase subunit beta</fullName>
    </submittedName>
</protein>
<keyword evidence="6 7" id="KW-0472">Membrane</keyword>
<dbReference type="PANTHER" id="PTHR11523:SF28">
    <property type="entry name" value="NA_K-ATPASE BETA SUBUNIT ISOFORM 4-RELATED"/>
    <property type="match status" value="1"/>
</dbReference>
<evidence type="ECO:0000313" key="8">
    <source>
        <dbReference type="EMBL" id="VDI44567.1"/>
    </source>
</evidence>
<gene>
    <name evidence="8" type="ORF">MGAL_10B032389</name>
</gene>
<keyword evidence="3 7" id="KW-0812">Transmembrane</keyword>
<accession>A0A8B6F795</accession>
<evidence type="ECO:0000313" key="9">
    <source>
        <dbReference type="Proteomes" id="UP000596742"/>
    </source>
</evidence>
<dbReference type="InterPro" id="IPR038702">
    <property type="entry name" value="Na/K_ATPase_sub_beta_sf"/>
</dbReference>
<dbReference type="AlphaFoldDB" id="A0A8B6F795"/>
<dbReference type="GO" id="GO:0036376">
    <property type="term" value="P:sodium ion export across plasma membrane"/>
    <property type="evidence" value="ECO:0007669"/>
    <property type="project" value="TreeGrafter"/>
</dbReference>
<evidence type="ECO:0000256" key="4">
    <source>
        <dbReference type="ARBA" id="ARBA00022968"/>
    </source>
</evidence>
<organism evidence="8 9">
    <name type="scientific">Mytilus galloprovincialis</name>
    <name type="common">Mediterranean mussel</name>
    <dbReference type="NCBI Taxonomy" id="29158"/>
    <lineage>
        <taxon>Eukaryota</taxon>
        <taxon>Metazoa</taxon>
        <taxon>Spiralia</taxon>
        <taxon>Lophotrochozoa</taxon>
        <taxon>Mollusca</taxon>
        <taxon>Bivalvia</taxon>
        <taxon>Autobranchia</taxon>
        <taxon>Pteriomorphia</taxon>
        <taxon>Mytilida</taxon>
        <taxon>Mytiloidea</taxon>
        <taxon>Mytilidae</taxon>
        <taxon>Mytilinae</taxon>
        <taxon>Mytilus</taxon>
    </lineage>
</organism>
<name>A0A8B6F795_MYTGA</name>
<feature type="transmembrane region" description="Helical" evidence="7">
    <location>
        <begin position="70"/>
        <end position="96"/>
    </location>
</feature>
<dbReference type="GO" id="GO:1990573">
    <property type="term" value="P:potassium ion import across plasma membrane"/>
    <property type="evidence" value="ECO:0007669"/>
    <property type="project" value="TreeGrafter"/>
</dbReference>
<sequence>MQFNYFPLLCAGIVEKTNYLKMASTVSGSTAFTTQVDPDTGTFQRRLGDVSTFFYDSEEGKILGKTFQQWIFGAMFYMAFYACIVFFMLACGAVVYQTLNWNMPRLQGQDSLLQQNPSLGFRPVPSVDMTLIRFIKADPTSYSPLTDNLEAYLQFYENQNQVTDTGVMVDCKTYNKRRPQTEWDKACRYELNNLGPDCIKQQAFGMDDGMPCILLKLNRVFDWHPEDYHNETEIPAEILDTYEPYNVHLKCFGVTPADQDNIGDFEYHPPQGFHFKYFPFRNQQGYRSPLVFVRFMNPAPNILIMVECRAYAKNIRRNSVERAGVVKFELLVD</sequence>
<evidence type="ECO:0000256" key="3">
    <source>
        <dbReference type="ARBA" id="ARBA00022692"/>
    </source>
</evidence>
<evidence type="ECO:0000256" key="5">
    <source>
        <dbReference type="ARBA" id="ARBA00022989"/>
    </source>
</evidence>
<dbReference type="Pfam" id="PF00287">
    <property type="entry name" value="Na_K-ATPase"/>
    <property type="match status" value="1"/>
</dbReference>
<dbReference type="PANTHER" id="PTHR11523">
    <property type="entry name" value="SODIUM/POTASSIUM-DEPENDENT ATPASE BETA SUBUNIT"/>
    <property type="match status" value="1"/>
</dbReference>
<evidence type="ECO:0000256" key="2">
    <source>
        <dbReference type="ARBA" id="ARBA00005876"/>
    </source>
</evidence>
<dbReference type="OrthoDB" id="5912413at2759"/>
<evidence type="ECO:0000256" key="7">
    <source>
        <dbReference type="SAM" id="Phobius"/>
    </source>
</evidence>
<evidence type="ECO:0000256" key="1">
    <source>
        <dbReference type="ARBA" id="ARBA00004606"/>
    </source>
</evidence>
<proteinExistence type="inferred from homology"/>
<dbReference type="Gene3D" id="2.60.40.1660">
    <property type="entry name" value="Na, k-atpase alpha subunit"/>
    <property type="match status" value="1"/>
</dbReference>
<dbReference type="InterPro" id="IPR000402">
    <property type="entry name" value="Na/K_ATPase_sub_beta"/>
</dbReference>
<dbReference type="GO" id="GO:0001671">
    <property type="term" value="F:ATPase activator activity"/>
    <property type="evidence" value="ECO:0007669"/>
    <property type="project" value="TreeGrafter"/>
</dbReference>
<keyword evidence="9" id="KW-1185">Reference proteome</keyword>
<dbReference type="GO" id="GO:0006883">
    <property type="term" value="P:intracellular sodium ion homeostasis"/>
    <property type="evidence" value="ECO:0007669"/>
    <property type="project" value="TreeGrafter"/>
</dbReference>
<comment type="caution">
    <text evidence="8">The sequence shown here is derived from an EMBL/GenBank/DDBJ whole genome shotgun (WGS) entry which is preliminary data.</text>
</comment>